<dbReference type="PANTHER" id="PTHR38110">
    <property type="entry name" value="CHROMOSOME 23, WHOLE GENOME SHOTGUN SEQUENCE"/>
    <property type="match status" value="1"/>
</dbReference>
<gene>
    <name evidence="3" type="ORF">BDK89_1319</name>
</gene>
<dbReference type="InterPro" id="IPR049449">
    <property type="entry name" value="TesB_ACOT8-like_N"/>
</dbReference>
<dbReference type="InterPro" id="IPR029069">
    <property type="entry name" value="HotDog_dom_sf"/>
</dbReference>
<feature type="domain" description="Acyl-CoA thioesterase-like N-terminal HotDog" evidence="1">
    <location>
        <begin position="30"/>
        <end position="111"/>
    </location>
</feature>
<name>A0A4R7HXE8_9ACTN</name>
<evidence type="ECO:0000259" key="1">
    <source>
        <dbReference type="Pfam" id="PF13622"/>
    </source>
</evidence>
<evidence type="ECO:0000313" key="3">
    <source>
        <dbReference type="EMBL" id="TDT15741.1"/>
    </source>
</evidence>
<dbReference type="InterPro" id="IPR049450">
    <property type="entry name" value="ACOT8-like_C"/>
</dbReference>
<organism evidence="3 4">
    <name type="scientific">Ilumatobacter fluminis</name>
    <dbReference type="NCBI Taxonomy" id="467091"/>
    <lineage>
        <taxon>Bacteria</taxon>
        <taxon>Bacillati</taxon>
        <taxon>Actinomycetota</taxon>
        <taxon>Acidimicrobiia</taxon>
        <taxon>Acidimicrobiales</taxon>
        <taxon>Ilumatobacteraceae</taxon>
        <taxon>Ilumatobacter</taxon>
    </lineage>
</organism>
<reference evidence="3 4" key="1">
    <citation type="submission" date="2019-03" db="EMBL/GenBank/DDBJ databases">
        <title>Sequencing the genomes of 1000 actinobacteria strains.</title>
        <authorList>
            <person name="Klenk H.-P."/>
        </authorList>
    </citation>
    <scope>NUCLEOTIDE SEQUENCE [LARGE SCALE GENOMIC DNA]</scope>
    <source>
        <strain evidence="3 4">DSM 18936</strain>
    </source>
</reference>
<dbReference type="AlphaFoldDB" id="A0A4R7HXE8"/>
<dbReference type="SUPFAM" id="SSF54637">
    <property type="entry name" value="Thioesterase/thiol ester dehydrase-isomerase"/>
    <property type="match status" value="2"/>
</dbReference>
<evidence type="ECO:0000313" key="4">
    <source>
        <dbReference type="Proteomes" id="UP000294558"/>
    </source>
</evidence>
<keyword evidence="4" id="KW-1185">Reference proteome</keyword>
<protein>
    <submittedName>
        <fullName evidence="3">Acyl-CoA thioesterase</fullName>
    </submittedName>
</protein>
<dbReference type="EMBL" id="SOAU01000001">
    <property type="protein sequence ID" value="TDT15741.1"/>
    <property type="molecule type" value="Genomic_DNA"/>
</dbReference>
<comment type="caution">
    <text evidence="3">The sequence shown here is derived from an EMBL/GenBank/DDBJ whole genome shotgun (WGS) entry which is preliminary data.</text>
</comment>
<dbReference type="Gene3D" id="2.40.160.210">
    <property type="entry name" value="Acyl-CoA thioesterase, double hotdog domain"/>
    <property type="match status" value="1"/>
</dbReference>
<dbReference type="InterPro" id="IPR042171">
    <property type="entry name" value="Acyl-CoA_hotdog"/>
</dbReference>
<sequence>MLSCMTQPTLPEFAGTVLQPDGRDGFEVDLPDRWASLVGVHGGYMVGLAVRAAEQVVPDRSVRTVSTSFRSSVALGSATLHATEVRRGRSASNVDVVLRQDGRDAMVVHVTMLAALDGGRSVEWERRTPLPIPPVDECVDIVPPTPVPHFLRADGRLDPSSLPFSDGPDTSVRGYVRPLAGERVDAAWLAMICDWFPPPAFVNVMPPAGGISVDMLTHIHRPTPPTGDDGWLGGWFEIETSHDGLATERGRIVTPDGLAVADSIQTRWTAARG</sequence>
<dbReference type="InterPro" id="IPR052389">
    <property type="entry name" value="Sec_Metab_Biosynth-Assoc"/>
</dbReference>
<dbReference type="Pfam" id="PF20789">
    <property type="entry name" value="4HBT_3C"/>
    <property type="match status" value="1"/>
</dbReference>
<accession>A0A4R7HXE8</accession>
<dbReference type="Proteomes" id="UP000294558">
    <property type="component" value="Unassembled WGS sequence"/>
</dbReference>
<evidence type="ECO:0000259" key="2">
    <source>
        <dbReference type="Pfam" id="PF20789"/>
    </source>
</evidence>
<dbReference type="Pfam" id="PF13622">
    <property type="entry name" value="4HBT_3"/>
    <property type="match status" value="1"/>
</dbReference>
<proteinExistence type="predicted"/>
<dbReference type="PANTHER" id="PTHR38110:SF1">
    <property type="entry name" value="THIOESTERASE DOMAIN-CONTAINING PROTEIN"/>
    <property type="match status" value="1"/>
</dbReference>
<feature type="domain" description="Acyl-CoA thioesterase-like C-terminal" evidence="2">
    <location>
        <begin position="144"/>
        <end position="266"/>
    </location>
</feature>